<reference evidence="2 3" key="1">
    <citation type="submission" date="2018-11" db="EMBL/GenBank/DDBJ databases">
        <title>Genome sequence of Apiotrichum porosum DSM 27194.</title>
        <authorList>
            <person name="Aliyu H."/>
            <person name="Gorte O."/>
            <person name="Ochsenreither K."/>
        </authorList>
    </citation>
    <scope>NUCLEOTIDE SEQUENCE [LARGE SCALE GENOMIC DNA]</scope>
    <source>
        <strain evidence="2 3">DSM 27194</strain>
    </source>
</reference>
<evidence type="ECO:0000313" key="3">
    <source>
        <dbReference type="Proteomes" id="UP000279236"/>
    </source>
</evidence>
<dbReference type="AlphaFoldDB" id="A0A427XHH1"/>
<feature type="compositionally biased region" description="Low complexity" evidence="1">
    <location>
        <begin position="640"/>
        <end position="652"/>
    </location>
</feature>
<feature type="region of interest" description="Disordered" evidence="1">
    <location>
        <begin position="1"/>
        <end position="177"/>
    </location>
</feature>
<protein>
    <submittedName>
        <fullName evidence="2">Uncharacterized protein</fullName>
    </submittedName>
</protein>
<feature type="region of interest" description="Disordered" evidence="1">
    <location>
        <begin position="371"/>
        <end position="422"/>
    </location>
</feature>
<keyword evidence="3" id="KW-1185">Reference proteome</keyword>
<dbReference type="GeneID" id="39587310"/>
<proteinExistence type="predicted"/>
<feature type="region of interest" description="Disordered" evidence="1">
    <location>
        <begin position="507"/>
        <end position="606"/>
    </location>
</feature>
<feature type="compositionally biased region" description="Polar residues" evidence="1">
    <location>
        <begin position="546"/>
        <end position="556"/>
    </location>
</feature>
<sequence>MPTVVQHQVLALQPVRRPAPPPPGLLPAHAPASATATASSDQNGTDLLSQHPAPLQSPTPGMNMANGRPAPPPQPVPNRHHRGGDVVDSLSSEGGSRARIPPPSSNQNTLSTPQPQMPNQSLPNHPQQYITALNNGSHPSPHANMNTHTSPPLQPPPPRQQQQQQPTQVPGPVRRQGKPIFEWFKGKLGARRSSDADHTRDAAAVVTKRTIYNRAPATPRGDPRTWERNGREVLSTPRGARGGNEPDSCARLTLSPAEIFGPALPLTDDHLARTESVSLRSYSISISQISERRRELNNPYPSLPIPHVRRSYPASTIDSGSRPPSMSMLSRSRTPSLASLSSRAHPHISVADDDSVAESFPLAGRVADEDASVRPIAPSPERSISIISRTGSAPLGRSDSVPRRVPLPTASHPERRDTFSSLGGVTSAYSDDGANSRQESISIASTKPTTVMSFESGPPAVAHIAVAPPSTTSSPVTVASAVAGSSIQGVPSPISPTFLPPAIVHEDTAADEAPPPPEDDIRVPRHTRYHPRNNPHPSSPPGPDASTVTLASSTFALVSPAAPRPSSIRHTTSPSAYHAPHLSTSPSVAFADPQQGGAPAPPGSLYDGLSTHALSLHRTRAYGRADDDASMRALRRRGSWESSESRWSWRPGAGPGPGGVGADTASMFSALNRRSEYLENDDGAGRSSVYTRDSFRTAMTGWVAETTAEGGDGLTGLGSETGLHRPLSVKAV</sequence>
<name>A0A427XHH1_9TREE</name>
<gene>
    <name evidence="2" type="ORF">EHS24_002767</name>
</gene>
<evidence type="ECO:0000313" key="2">
    <source>
        <dbReference type="EMBL" id="RSH78298.1"/>
    </source>
</evidence>
<feature type="region of interest" description="Disordered" evidence="1">
    <location>
        <begin position="296"/>
        <end position="352"/>
    </location>
</feature>
<feature type="compositionally biased region" description="Basic residues" evidence="1">
    <location>
        <begin position="524"/>
        <end position="533"/>
    </location>
</feature>
<feature type="compositionally biased region" description="Low complexity" evidence="1">
    <location>
        <begin position="319"/>
        <end position="337"/>
    </location>
</feature>
<feature type="region of interest" description="Disordered" evidence="1">
    <location>
        <begin position="708"/>
        <end position="732"/>
    </location>
</feature>
<dbReference type="Proteomes" id="UP000279236">
    <property type="component" value="Unassembled WGS sequence"/>
</dbReference>
<comment type="caution">
    <text evidence="2">The sequence shown here is derived from an EMBL/GenBank/DDBJ whole genome shotgun (WGS) entry which is preliminary data.</text>
</comment>
<dbReference type="RefSeq" id="XP_028473445.1">
    <property type="nucleotide sequence ID" value="XM_028618489.1"/>
</dbReference>
<feature type="region of interest" description="Disordered" evidence="1">
    <location>
        <begin position="640"/>
        <end position="664"/>
    </location>
</feature>
<evidence type="ECO:0000256" key="1">
    <source>
        <dbReference type="SAM" id="MobiDB-lite"/>
    </source>
</evidence>
<feature type="compositionally biased region" description="Low complexity" evidence="1">
    <location>
        <begin position="26"/>
        <end position="40"/>
    </location>
</feature>
<dbReference type="EMBL" id="RSCE01000013">
    <property type="protein sequence ID" value="RSH78298.1"/>
    <property type="molecule type" value="Genomic_DNA"/>
</dbReference>
<feature type="compositionally biased region" description="Polar residues" evidence="1">
    <location>
        <begin position="105"/>
        <end position="150"/>
    </location>
</feature>
<organism evidence="2 3">
    <name type="scientific">Apiotrichum porosum</name>
    <dbReference type="NCBI Taxonomy" id="105984"/>
    <lineage>
        <taxon>Eukaryota</taxon>
        <taxon>Fungi</taxon>
        <taxon>Dikarya</taxon>
        <taxon>Basidiomycota</taxon>
        <taxon>Agaricomycotina</taxon>
        <taxon>Tremellomycetes</taxon>
        <taxon>Trichosporonales</taxon>
        <taxon>Trichosporonaceae</taxon>
        <taxon>Apiotrichum</taxon>
    </lineage>
</organism>
<feature type="compositionally biased region" description="Low complexity" evidence="1">
    <location>
        <begin position="160"/>
        <end position="174"/>
    </location>
</feature>
<feature type="compositionally biased region" description="Low complexity" evidence="1">
    <location>
        <begin position="374"/>
        <end position="389"/>
    </location>
</feature>
<dbReference type="OrthoDB" id="2565314at2759"/>
<accession>A0A427XHH1</accession>